<reference evidence="4 5" key="1">
    <citation type="journal article" date="2014" name="BMC Genomics">
        <title>Genome sequencing of four Aureobasidium pullulans varieties: biotechnological potential, stress tolerance, and description of new species.</title>
        <authorList>
            <person name="Gostin Ar C."/>
            <person name="Ohm R.A."/>
            <person name="Kogej T."/>
            <person name="Sonjak S."/>
            <person name="Turk M."/>
            <person name="Zajc J."/>
            <person name="Zalar P."/>
            <person name="Grube M."/>
            <person name="Sun H."/>
            <person name="Han J."/>
            <person name="Sharma A."/>
            <person name="Chiniquy J."/>
            <person name="Ngan C.Y."/>
            <person name="Lipzen A."/>
            <person name="Barry K."/>
            <person name="Grigoriev I.V."/>
            <person name="Gunde-Cimerman N."/>
        </authorList>
    </citation>
    <scope>NUCLEOTIDE SEQUENCE [LARGE SCALE GENOMIC DNA]</scope>
    <source>
        <strain evidence="4 5">EXF-2481</strain>
    </source>
</reference>
<dbReference type="InterPro" id="IPR051164">
    <property type="entry name" value="NmrA-like_oxidored"/>
</dbReference>
<dbReference type="InParanoid" id="A0A074Y1H9"/>
<dbReference type="InterPro" id="IPR036291">
    <property type="entry name" value="NAD(P)-bd_dom_sf"/>
</dbReference>
<evidence type="ECO:0000256" key="2">
    <source>
        <dbReference type="ARBA" id="ARBA00022857"/>
    </source>
</evidence>
<dbReference type="Pfam" id="PF05368">
    <property type="entry name" value="NmrA"/>
    <property type="match status" value="1"/>
</dbReference>
<name>A0A074Y1H9_AURSE</name>
<sequence length="314" mass="34339">MAPTILVIGATGNTGAGVVHSLPELLKKSESLSNHRILCLTRTIGSDKAKKLAKLPGVEFAEKNWVEIDDAWLKEHNVDRVFLASAVDPAQFANESQFLVNCLIAGIKYVVRISTTAANVTSDCRAFYPRNHWAIEQLLSSPEFEKLAWSSLQPNVFWSFVFGPAAGFIKNYRETGKQSTLSMMINADVGVAPIDAEEVGNFAATLLAQDDVTSHNKRKYVLNGPEDITGNQIVELVEKHVGTKVEKVAFGDVSFIDTTADQAPDNKHLIKSIKNAPRTSWEGKAKAETTSKEVLDLCAPKLTGAEALEQMLQE</sequence>
<dbReference type="Gene3D" id="3.40.50.720">
    <property type="entry name" value="NAD(P)-binding Rossmann-like Domain"/>
    <property type="match status" value="1"/>
</dbReference>
<organism evidence="4 5">
    <name type="scientific">Aureobasidium subglaciale (strain EXF-2481)</name>
    <name type="common">Aureobasidium pullulans var. subglaciale</name>
    <dbReference type="NCBI Taxonomy" id="1043005"/>
    <lineage>
        <taxon>Eukaryota</taxon>
        <taxon>Fungi</taxon>
        <taxon>Dikarya</taxon>
        <taxon>Ascomycota</taxon>
        <taxon>Pezizomycotina</taxon>
        <taxon>Dothideomycetes</taxon>
        <taxon>Dothideomycetidae</taxon>
        <taxon>Dothideales</taxon>
        <taxon>Saccotheciaceae</taxon>
        <taxon>Aureobasidium</taxon>
    </lineage>
</organism>
<evidence type="ECO:0000313" key="5">
    <source>
        <dbReference type="Proteomes" id="UP000030641"/>
    </source>
</evidence>
<protein>
    <recommendedName>
        <fullName evidence="3">NmrA-like domain-containing protein</fullName>
    </recommendedName>
</protein>
<comment type="similarity">
    <text evidence="1">Belongs to the NmrA-type oxidoreductase family.</text>
</comment>
<dbReference type="OrthoDB" id="413314at2759"/>
<gene>
    <name evidence="4" type="ORF">AUEXF2481DRAFT_43991</name>
</gene>
<feature type="domain" description="NmrA-like" evidence="3">
    <location>
        <begin position="3"/>
        <end position="249"/>
    </location>
</feature>
<dbReference type="PANTHER" id="PTHR42748">
    <property type="entry name" value="NITROGEN METABOLITE REPRESSION PROTEIN NMRA FAMILY MEMBER"/>
    <property type="match status" value="1"/>
</dbReference>
<dbReference type="STRING" id="1043005.A0A074Y1H9"/>
<dbReference type="PANTHER" id="PTHR42748:SF31">
    <property type="entry name" value="NMRA-LIKE DOMAIN-CONTAINING PROTEIN-RELATED"/>
    <property type="match status" value="1"/>
</dbReference>
<dbReference type="SUPFAM" id="SSF51735">
    <property type="entry name" value="NAD(P)-binding Rossmann-fold domains"/>
    <property type="match status" value="1"/>
</dbReference>
<dbReference type="GO" id="GO:0005634">
    <property type="term" value="C:nucleus"/>
    <property type="evidence" value="ECO:0007669"/>
    <property type="project" value="TreeGrafter"/>
</dbReference>
<evidence type="ECO:0000256" key="1">
    <source>
        <dbReference type="ARBA" id="ARBA00006328"/>
    </source>
</evidence>
<dbReference type="RefSeq" id="XP_013340065.1">
    <property type="nucleotide sequence ID" value="XM_013484611.1"/>
</dbReference>
<evidence type="ECO:0000259" key="3">
    <source>
        <dbReference type="Pfam" id="PF05368"/>
    </source>
</evidence>
<keyword evidence="2" id="KW-0521">NADP</keyword>
<dbReference type="Proteomes" id="UP000030641">
    <property type="component" value="Unassembled WGS sequence"/>
</dbReference>
<proteinExistence type="inferred from homology"/>
<accession>A0A074Y1H9</accession>
<dbReference type="GeneID" id="25367563"/>
<evidence type="ECO:0000313" key="4">
    <source>
        <dbReference type="EMBL" id="KEQ91618.1"/>
    </source>
</evidence>
<dbReference type="OMA" id="THWAIET"/>
<keyword evidence="5" id="KW-1185">Reference proteome</keyword>
<dbReference type="EMBL" id="KL584777">
    <property type="protein sequence ID" value="KEQ91618.1"/>
    <property type="molecule type" value="Genomic_DNA"/>
</dbReference>
<dbReference type="AlphaFoldDB" id="A0A074Y1H9"/>
<dbReference type="HOGENOM" id="CLU_076691_0_0_1"/>
<dbReference type="InterPro" id="IPR008030">
    <property type="entry name" value="NmrA-like"/>
</dbReference>